<dbReference type="Proteomes" id="UP000050356">
    <property type="component" value="Unassembled WGS sequence"/>
</dbReference>
<dbReference type="AlphaFoldDB" id="A0A0P9QV56"/>
<accession>A0A0P9QV56</accession>
<organism evidence="1 2">
    <name type="scientific">Pseudomonas syringae pv. cerasicola</name>
    <dbReference type="NCBI Taxonomy" id="264451"/>
    <lineage>
        <taxon>Bacteria</taxon>
        <taxon>Pseudomonadati</taxon>
        <taxon>Pseudomonadota</taxon>
        <taxon>Gammaproteobacteria</taxon>
        <taxon>Pseudomonadales</taxon>
        <taxon>Pseudomonadaceae</taxon>
        <taxon>Pseudomonas</taxon>
        <taxon>Pseudomonas syringae</taxon>
    </lineage>
</organism>
<dbReference type="PATRIC" id="fig|264451.4.peg.193"/>
<gene>
    <name evidence="1" type="ORF">ALO50_200044</name>
</gene>
<proteinExistence type="predicted"/>
<evidence type="ECO:0000313" key="1">
    <source>
        <dbReference type="EMBL" id="KPX02168.1"/>
    </source>
</evidence>
<protein>
    <submittedName>
        <fullName evidence="1">Molecular chaperone DnaK</fullName>
    </submittedName>
</protein>
<dbReference type="EMBL" id="LJQA01000019">
    <property type="protein sequence ID" value="KPX02168.1"/>
    <property type="molecule type" value="Genomic_DNA"/>
</dbReference>
<sequence>MLAVISDRITIDISDWICRALVVTMQDPDGLNKIVANPKETLKKTS</sequence>
<comment type="caution">
    <text evidence="1">The sequence shown here is derived from an EMBL/GenBank/DDBJ whole genome shotgun (WGS) entry which is preliminary data.</text>
</comment>
<name>A0A0P9QV56_PSESX</name>
<evidence type="ECO:0000313" key="2">
    <source>
        <dbReference type="Proteomes" id="UP000050356"/>
    </source>
</evidence>
<reference evidence="1 2" key="1">
    <citation type="submission" date="2015-09" db="EMBL/GenBank/DDBJ databases">
        <title>Genome announcement of multiple Pseudomonas syringae strains.</title>
        <authorList>
            <person name="Thakur S."/>
            <person name="Wang P.W."/>
            <person name="Gong Y."/>
            <person name="Weir B.S."/>
            <person name="Guttman D.S."/>
        </authorList>
    </citation>
    <scope>NUCLEOTIDE SEQUENCE [LARGE SCALE GENOMIC DNA]</scope>
    <source>
        <strain evidence="1 2">ICMP17524</strain>
    </source>
</reference>